<accession>A0ABX0JTW6</accession>
<comment type="caution">
    <text evidence="1">The sequence shown here is derived from an EMBL/GenBank/DDBJ whole genome shotgun (WGS) entry which is preliminary data.</text>
</comment>
<sequence>MATDETEVDGSPGVDFLIRLYSRDQKYPATDFDIRIADRDEIDTGRE</sequence>
<gene>
    <name evidence="1" type="ORF">GOB93_19555</name>
</gene>
<proteinExistence type="predicted"/>
<keyword evidence="2" id="KW-1185">Reference proteome</keyword>
<evidence type="ECO:0000313" key="2">
    <source>
        <dbReference type="Proteomes" id="UP000635278"/>
    </source>
</evidence>
<dbReference type="EMBL" id="WOTB01000053">
    <property type="protein sequence ID" value="NHN86792.1"/>
    <property type="molecule type" value="Genomic_DNA"/>
</dbReference>
<evidence type="ECO:0000313" key="1">
    <source>
        <dbReference type="EMBL" id="NHN86792.1"/>
    </source>
</evidence>
<protein>
    <submittedName>
        <fullName evidence="1">Uncharacterized protein</fullName>
    </submittedName>
</protein>
<name>A0ABX0JTW6_9PROT</name>
<dbReference type="RefSeq" id="WP_173585107.1">
    <property type="nucleotide sequence ID" value="NZ_WOTB01000053.1"/>
</dbReference>
<dbReference type="Proteomes" id="UP000635278">
    <property type="component" value="Unassembled WGS sequence"/>
</dbReference>
<reference evidence="1 2" key="1">
    <citation type="journal article" date="2020" name="Int. J. Syst. Evol. Microbiol.">
        <title>Novel acetic acid bacteria from cider fermentations: Acetobacter conturbans sp. nov. and Acetobacter fallax sp. nov.</title>
        <authorList>
            <person name="Sombolestani A.S."/>
            <person name="Cleenwerck I."/>
            <person name="Cnockaert M."/>
            <person name="Borremans W."/>
            <person name="Wieme A.D."/>
            <person name="De Vuyst L."/>
            <person name="Vandamme P."/>
        </authorList>
    </citation>
    <scope>NUCLEOTIDE SEQUENCE [LARGE SCALE GENOMIC DNA]</scope>
    <source>
        <strain evidence="1 2">LMG 30640</strain>
    </source>
</reference>
<organism evidence="1 2">
    <name type="scientific">Acetobacter musti</name>
    <dbReference type="NCBI Taxonomy" id="864732"/>
    <lineage>
        <taxon>Bacteria</taxon>
        <taxon>Pseudomonadati</taxon>
        <taxon>Pseudomonadota</taxon>
        <taxon>Alphaproteobacteria</taxon>
        <taxon>Acetobacterales</taxon>
        <taxon>Acetobacteraceae</taxon>
        <taxon>Acetobacter</taxon>
    </lineage>
</organism>